<proteinExistence type="predicted"/>
<dbReference type="RefSeq" id="WP_330077447.1">
    <property type="nucleotide sequence ID" value="NZ_JAZDQJ010000044.1"/>
</dbReference>
<evidence type="ECO:0000313" key="1">
    <source>
        <dbReference type="EMBL" id="MEE1936780.1"/>
    </source>
</evidence>
<reference evidence="1 2" key="1">
    <citation type="submission" date="2024-01" db="EMBL/GenBank/DDBJ databases">
        <title>Unpublished Manusciprt.</title>
        <authorList>
            <person name="Duman M."/>
            <person name="Valdes E.G."/>
            <person name="Ajmi N."/>
            <person name="Altun S."/>
            <person name="Saticioglu I.B."/>
        </authorList>
    </citation>
    <scope>NUCLEOTIDE SEQUENCE [LARGE SCALE GENOMIC DNA]</scope>
    <source>
        <strain evidence="1 2">148P</strain>
    </source>
</reference>
<accession>A0ABU7HYW4</accession>
<name>A0ABU7HYW4_9PSED</name>
<comment type="caution">
    <text evidence="1">The sequence shown here is derived from an EMBL/GenBank/DDBJ whole genome shotgun (WGS) entry which is preliminary data.</text>
</comment>
<protein>
    <submittedName>
        <fullName evidence="1">SIR2 family protein</fullName>
    </submittedName>
</protein>
<dbReference type="Proteomes" id="UP001335100">
    <property type="component" value="Unassembled WGS sequence"/>
</dbReference>
<sequence length="454" mass="50558">MRAIASPFGRSGTLKELRVSSSLFEIAYAAATQRLCLFTGTGFSKAVSANEAPGWQNLLEQICDCLPDGGGLQASLFPVAGVPPLSLEEAAQVIALRLTRVDVNINDRITQIIQSLKVKGDVAEVGKFYANHSFRVITTNYDKLSEQLAGPDRVQSIAPGMPIPRSSAAVKVYHVHGSVDSPENLVVTSDDYFRFMNSDSYFSRKLSTILHENTVVILGYSLADTNLKRIINDYKTFANNHVIGSNLFFVSRKAVDQVIKDFYFHSFGIRVIDGLEVGQFFAKLNWQVGRVATVVEESLESIENVMNKGYRFVEAFIKLEDSFFQVIASLSAKGFSLKNPKVVAVIGDFLERKRTFTLVPGAWEQYDHLANWLIHLGALFEVGNTSIRDVYLNAVGRSMATMSKEKRLGYSWQAYKLWQSNWASISAANRLLIREYITTRKVGSDAQFIVDSLN</sequence>
<evidence type="ECO:0000313" key="2">
    <source>
        <dbReference type="Proteomes" id="UP001335100"/>
    </source>
</evidence>
<gene>
    <name evidence="1" type="ORF">V0R50_26455</name>
</gene>
<dbReference type="EMBL" id="JAZDQJ010000044">
    <property type="protein sequence ID" value="MEE1936780.1"/>
    <property type="molecule type" value="Genomic_DNA"/>
</dbReference>
<organism evidence="1 2">
    <name type="scientific">Pseudomonas ulcerans</name>
    <dbReference type="NCBI Taxonomy" id="3115852"/>
    <lineage>
        <taxon>Bacteria</taxon>
        <taxon>Pseudomonadati</taxon>
        <taxon>Pseudomonadota</taxon>
        <taxon>Gammaproteobacteria</taxon>
        <taxon>Pseudomonadales</taxon>
        <taxon>Pseudomonadaceae</taxon>
        <taxon>Pseudomonas</taxon>
    </lineage>
</organism>
<keyword evidence="2" id="KW-1185">Reference proteome</keyword>
<dbReference type="Pfam" id="PF13289">
    <property type="entry name" value="SIR2_2"/>
    <property type="match status" value="1"/>
</dbReference>